<evidence type="ECO:0000313" key="2">
    <source>
        <dbReference type="Proteomes" id="UP000007882"/>
    </source>
</evidence>
<organism evidence="1 2">
    <name type="scientific">Actinoplanes missouriensis (strain ATCC 14538 / DSM 43046 / CBS 188.64 / JCM 3121 / NBRC 102363 / NCIMB 12654 / NRRL B-3342 / UNCC 431)</name>
    <dbReference type="NCBI Taxonomy" id="512565"/>
    <lineage>
        <taxon>Bacteria</taxon>
        <taxon>Bacillati</taxon>
        <taxon>Actinomycetota</taxon>
        <taxon>Actinomycetes</taxon>
        <taxon>Micromonosporales</taxon>
        <taxon>Micromonosporaceae</taxon>
        <taxon>Actinoplanes</taxon>
    </lineage>
</organism>
<name>I0H3S6_ACTM4</name>
<evidence type="ECO:0000313" key="1">
    <source>
        <dbReference type="EMBL" id="BAL87663.1"/>
    </source>
</evidence>
<accession>I0H3S6</accession>
<keyword evidence="2" id="KW-1185">Reference proteome</keyword>
<dbReference type="InterPro" id="IPR034660">
    <property type="entry name" value="DinB/YfiT-like"/>
</dbReference>
<dbReference type="HOGENOM" id="CLU_2821432_0_0_11"/>
<protein>
    <recommendedName>
        <fullName evidence="3">DinB-like domain-containing protein</fullName>
    </recommendedName>
</protein>
<evidence type="ECO:0008006" key="3">
    <source>
        <dbReference type="Google" id="ProtNLM"/>
    </source>
</evidence>
<dbReference type="EMBL" id="AP012319">
    <property type="protein sequence ID" value="BAL87663.1"/>
    <property type="molecule type" value="Genomic_DNA"/>
</dbReference>
<dbReference type="AlphaFoldDB" id="I0H3S6"/>
<dbReference type="Proteomes" id="UP000007882">
    <property type="component" value="Chromosome"/>
</dbReference>
<sequence length="66" mass="7495">MAPFTKEDLEEAHSRLTRLAQIFELRLGGLSATDLDRRDGEAWSVRQIAFHLESSLYYAEAVGRLS</sequence>
<dbReference type="SUPFAM" id="SSF109854">
    <property type="entry name" value="DinB/YfiT-like putative metalloenzymes"/>
    <property type="match status" value="1"/>
</dbReference>
<dbReference type="STRING" id="512565.AMIS_24430"/>
<dbReference type="KEGG" id="ams:AMIS_24430"/>
<dbReference type="Gene3D" id="1.20.120.450">
    <property type="entry name" value="dinb family like domain"/>
    <property type="match status" value="1"/>
</dbReference>
<reference evidence="1 2" key="1">
    <citation type="submission" date="2012-02" db="EMBL/GenBank/DDBJ databases">
        <title>Complete genome sequence of Actinoplanes missouriensis 431 (= NBRC 102363).</title>
        <authorList>
            <person name="Ohnishi Y."/>
            <person name="Ishikawa J."/>
            <person name="Sekine M."/>
            <person name="Hosoyama A."/>
            <person name="Harada T."/>
            <person name="Narita H."/>
            <person name="Hata T."/>
            <person name="Konno Y."/>
            <person name="Tutikane K."/>
            <person name="Fujita N."/>
            <person name="Horinouchi S."/>
            <person name="Hayakawa M."/>
        </authorList>
    </citation>
    <scope>NUCLEOTIDE SEQUENCE [LARGE SCALE GENOMIC DNA]</scope>
    <source>
        <strain evidence="2">ATCC 14538 / DSM 43046 / CBS 188.64 / JCM 3121 / NBRC 102363 / NCIMB 12654 / NRRL B-3342 / UNCC 431</strain>
    </source>
</reference>
<gene>
    <name evidence="1" type="ordered locus">AMIS_24430</name>
</gene>
<proteinExistence type="predicted"/>